<dbReference type="AlphaFoldDB" id="A0A4D6J7Q3"/>
<dbReference type="SUPFAM" id="SSF53474">
    <property type="entry name" value="alpha/beta-Hydrolases"/>
    <property type="match status" value="1"/>
</dbReference>
<keyword evidence="2" id="KW-0732">Signal</keyword>
<dbReference type="PANTHER" id="PTHR43903">
    <property type="entry name" value="NEUROLIGIN"/>
    <property type="match status" value="1"/>
</dbReference>
<evidence type="ECO:0000256" key="1">
    <source>
        <dbReference type="ARBA" id="ARBA00005964"/>
    </source>
</evidence>
<evidence type="ECO:0000313" key="5">
    <source>
        <dbReference type="EMBL" id="QCC89021.1"/>
    </source>
</evidence>
<sequence length="629" mass="70316">MNNYPITLVIIVFAHEFIFINGNAESNAQISYPRQRIGREPPTVTIPDQGILVGKEIPLARPQKVTVYLGVPYAHPPIGSRRFTPPVTDPPVSWQGSRNATQFASSCQQVSDRRKLHESLYRRLLPPTWVDPGVSEDCLYLNIYIPDGTPPSDGWPVMVWFHGGDFNTGTPAIWDATIFVNEQKILVVTVAYRLNIFGFFTTTDAEAPGNYGMLDQVAALDWIQRNIKQFEGSPQNVVIAGHSSGAISVGLHMLSPLSKGKFTKAIAMSGDAIGSVRTPELEAPIVDQVADRFTCFQRPRSALMECLRRLPAAILLKETSDIETWGPIVDVDTNNSTEPFLPMHPKDIINTMNFNPVPLITGYTSNEQALAYLETAENPADDGKLTPAKFDTLIRDEIIAAVRVPGDNTTMCESKPHTVADAVLFLYRPYPPTNDSAILRDRYLHVQTDKNYAAGLTLLASKVSERDKQAYVYRFDYRPRTSVVARNVPDWAGVPHMFELPFVWGLPHTFPSVISWDYRDKDMARVMMTMIANFVRTGSPSLLNVRWEPYTDDVPGILIINTTINMSDVNAIDYRALAFWNEYYPLLVEESMNNCCNITYSTAATLKTTSALCITFSIIAMTLFPLIYV</sequence>
<evidence type="ECO:0000256" key="2">
    <source>
        <dbReference type="ARBA" id="ARBA00022729"/>
    </source>
</evidence>
<dbReference type="EMBL" id="MH085021">
    <property type="protein sequence ID" value="QCC89021.1"/>
    <property type="molecule type" value="mRNA"/>
</dbReference>
<dbReference type="Gene3D" id="3.40.50.1820">
    <property type="entry name" value="alpha/beta hydrolase"/>
    <property type="match status" value="1"/>
</dbReference>
<comment type="similarity">
    <text evidence="1">Belongs to the type-B carboxylesterase/lipase family.</text>
</comment>
<dbReference type="InterPro" id="IPR002018">
    <property type="entry name" value="CarbesteraseB"/>
</dbReference>
<name>A0A4D6J7Q3_9HYME</name>
<organism evidence="5">
    <name type="scientific">Meteorus pulchricornis</name>
    <dbReference type="NCBI Taxonomy" id="51522"/>
    <lineage>
        <taxon>Eukaryota</taxon>
        <taxon>Metazoa</taxon>
        <taxon>Ecdysozoa</taxon>
        <taxon>Arthropoda</taxon>
        <taxon>Hexapoda</taxon>
        <taxon>Insecta</taxon>
        <taxon>Pterygota</taxon>
        <taxon>Neoptera</taxon>
        <taxon>Endopterygota</taxon>
        <taxon>Hymenoptera</taxon>
        <taxon>Apocrita</taxon>
        <taxon>Ichneumonoidea</taxon>
        <taxon>Braconidae</taxon>
        <taxon>Meteorinae</taxon>
        <taxon>Meteorus</taxon>
    </lineage>
</organism>
<dbReference type="InterPro" id="IPR019819">
    <property type="entry name" value="Carboxylesterase_B_CS"/>
</dbReference>
<evidence type="ECO:0000256" key="3">
    <source>
        <dbReference type="ARBA" id="ARBA00023180"/>
    </source>
</evidence>
<dbReference type="Pfam" id="PF00135">
    <property type="entry name" value="COesterase"/>
    <property type="match status" value="1"/>
</dbReference>
<reference evidence="5" key="1">
    <citation type="submission" date="2018-03" db="EMBL/GenBank/DDBJ databases">
        <authorList>
            <person name="Sheng S."/>
        </authorList>
    </citation>
    <scope>NUCLEOTIDE SEQUENCE</scope>
</reference>
<dbReference type="InterPro" id="IPR029058">
    <property type="entry name" value="AB_hydrolase_fold"/>
</dbReference>
<proteinExistence type="evidence at transcript level"/>
<accession>A0A4D6J7Q3</accession>
<feature type="domain" description="Carboxylesterase type B" evidence="4">
    <location>
        <begin position="42"/>
        <end position="566"/>
    </location>
</feature>
<keyword evidence="3" id="KW-0325">Glycoprotein</keyword>
<protein>
    <submittedName>
        <fullName evidence="5">Carboxylesterase 6</fullName>
    </submittedName>
</protein>
<dbReference type="InterPro" id="IPR051093">
    <property type="entry name" value="Neuroligin/BSAL"/>
</dbReference>
<dbReference type="PROSITE" id="PS00941">
    <property type="entry name" value="CARBOXYLESTERASE_B_2"/>
    <property type="match status" value="1"/>
</dbReference>
<evidence type="ECO:0000259" key="4">
    <source>
        <dbReference type="Pfam" id="PF00135"/>
    </source>
</evidence>